<keyword evidence="3 7" id="KW-0378">Hydrolase</keyword>
<evidence type="ECO:0000313" key="8">
    <source>
        <dbReference type="Proteomes" id="UP000244908"/>
    </source>
</evidence>
<protein>
    <submittedName>
        <fullName evidence="7">Hydrolase</fullName>
    </submittedName>
</protein>
<dbReference type="Proteomes" id="UP000244908">
    <property type="component" value="Chromosome"/>
</dbReference>
<keyword evidence="5" id="KW-0472">Membrane</keyword>
<dbReference type="InterPro" id="IPR000064">
    <property type="entry name" value="NLP_P60_dom"/>
</dbReference>
<keyword evidence="2" id="KW-0645">Protease</keyword>
<dbReference type="GO" id="GO:0008234">
    <property type="term" value="F:cysteine-type peptidase activity"/>
    <property type="evidence" value="ECO:0007669"/>
    <property type="project" value="UniProtKB-KW"/>
</dbReference>
<dbReference type="Pfam" id="PF00877">
    <property type="entry name" value="NLPC_P60"/>
    <property type="match status" value="1"/>
</dbReference>
<dbReference type="PROSITE" id="PS51935">
    <property type="entry name" value="NLPC_P60"/>
    <property type="match status" value="1"/>
</dbReference>
<dbReference type="GO" id="GO:0006508">
    <property type="term" value="P:proteolysis"/>
    <property type="evidence" value="ECO:0007669"/>
    <property type="project" value="UniProtKB-KW"/>
</dbReference>
<proteinExistence type="inferred from homology"/>
<dbReference type="RefSeq" id="WP_108900336.1">
    <property type="nucleotide sequence ID" value="NZ_CP029185.2"/>
</dbReference>
<evidence type="ECO:0000256" key="5">
    <source>
        <dbReference type="SAM" id="Phobius"/>
    </source>
</evidence>
<evidence type="ECO:0000313" key="7">
    <source>
        <dbReference type="EMBL" id="AWH88261.1"/>
    </source>
</evidence>
<dbReference type="PANTHER" id="PTHR47053:SF1">
    <property type="entry name" value="MUREIN DD-ENDOPEPTIDASE MEPH-RELATED"/>
    <property type="match status" value="1"/>
</dbReference>
<dbReference type="InterPro" id="IPR038765">
    <property type="entry name" value="Papain-like_cys_pep_sf"/>
</dbReference>
<dbReference type="AlphaFoldDB" id="A0A2Y9TXI6"/>
<dbReference type="PANTHER" id="PTHR47053">
    <property type="entry name" value="MUREIN DD-ENDOPEPTIDASE MEPH-RELATED"/>
    <property type="match status" value="1"/>
</dbReference>
<sequence length="250" mass="28132">MKHIIPTALYSLFRTSVGGGICIFMLFLSFNANAANHHKIGKKAPLAAHVIIKSNTKRKRVSLNNASKAYQQSDEQQEILAGINPFRQKNINKLQITEGMHPQISTVQKNTMMTAEREVIANLRKQLGKPYHYGGTSPSTGFDCSGLINYAYRDHLKSTLPRTANNMFHMSAEQAIEIEKEQLHSGDLVFFRTHSRGYGYADHVGVYLGGGEFIQAPRTGKDIQISRLDEDYWQEHYIGARRVLLPSAVR</sequence>
<keyword evidence="4" id="KW-0788">Thiol protease</keyword>
<dbReference type="InterPro" id="IPR051202">
    <property type="entry name" value="Peptidase_C40"/>
</dbReference>
<evidence type="ECO:0000256" key="1">
    <source>
        <dbReference type="ARBA" id="ARBA00007074"/>
    </source>
</evidence>
<keyword evidence="8" id="KW-1185">Reference proteome</keyword>
<accession>A0A2Y9TXI6</accession>
<feature type="transmembrane region" description="Helical" evidence="5">
    <location>
        <begin position="12"/>
        <end position="30"/>
    </location>
</feature>
<dbReference type="SUPFAM" id="SSF54001">
    <property type="entry name" value="Cysteine proteinases"/>
    <property type="match status" value="1"/>
</dbReference>
<evidence type="ECO:0000259" key="6">
    <source>
        <dbReference type="PROSITE" id="PS51935"/>
    </source>
</evidence>
<evidence type="ECO:0000256" key="3">
    <source>
        <dbReference type="ARBA" id="ARBA00022801"/>
    </source>
</evidence>
<keyword evidence="5" id="KW-1133">Transmembrane helix</keyword>
<dbReference type="EMBL" id="CP029185">
    <property type="protein sequence ID" value="AWH88261.1"/>
    <property type="molecule type" value="Genomic_DNA"/>
</dbReference>
<name>A0A2Y9TXI6_9GAMM</name>
<evidence type="ECO:0000256" key="2">
    <source>
        <dbReference type="ARBA" id="ARBA00022670"/>
    </source>
</evidence>
<dbReference type="KEGG" id="lpv:HYN51_06620"/>
<organism evidence="7 8">
    <name type="scientific">Limnobaculum parvum</name>
    <dbReference type="NCBI Taxonomy" id="2172103"/>
    <lineage>
        <taxon>Bacteria</taxon>
        <taxon>Pseudomonadati</taxon>
        <taxon>Pseudomonadota</taxon>
        <taxon>Gammaproteobacteria</taxon>
        <taxon>Enterobacterales</taxon>
        <taxon>Budviciaceae</taxon>
        <taxon>Limnobaculum</taxon>
    </lineage>
</organism>
<dbReference type="Gene3D" id="3.90.1720.10">
    <property type="entry name" value="endopeptidase domain like (from Nostoc punctiforme)"/>
    <property type="match status" value="1"/>
</dbReference>
<keyword evidence="5" id="KW-0812">Transmembrane</keyword>
<comment type="similarity">
    <text evidence="1">Belongs to the peptidase C40 family.</text>
</comment>
<gene>
    <name evidence="7" type="ORF">HYN51_06620</name>
</gene>
<dbReference type="OrthoDB" id="9807055at2"/>
<evidence type="ECO:0000256" key="4">
    <source>
        <dbReference type="ARBA" id="ARBA00022807"/>
    </source>
</evidence>
<reference evidence="7 8" key="1">
    <citation type="journal article" date="2019" name="Int. J. Syst. Evol. Microbiol.">
        <title>Limnobaculum parvum gen. nov., sp. nov., isolated from a freshwater lake.</title>
        <authorList>
            <person name="Baek C."/>
            <person name="Shin S.K."/>
            <person name="Yi H."/>
        </authorList>
    </citation>
    <scope>NUCLEOTIDE SEQUENCE [LARGE SCALE GENOMIC DNA]</scope>
    <source>
        <strain evidence="7 8">HYN0051</strain>
    </source>
</reference>
<feature type="domain" description="NlpC/P60" evidence="6">
    <location>
        <begin position="113"/>
        <end position="244"/>
    </location>
</feature>